<dbReference type="VEuPathDB" id="FungiDB:AAP_04071"/>
<evidence type="ECO:0000256" key="1">
    <source>
        <dbReference type="SAM" id="MobiDB-lite"/>
    </source>
</evidence>
<feature type="compositionally biased region" description="Basic residues" evidence="1">
    <location>
        <begin position="46"/>
        <end position="58"/>
    </location>
</feature>
<name>A0A167XID5_9EURO</name>
<accession>A0A167XID5</accession>
<evidence type="ECO:0000313" key="3">
    <source>
        <dbReference type="EMBL" id="KZZ90121.1"/>
    </source>
</evidence>
<protein>
    <submittedName>
        <fullName evidence="3">Sensitivity To Red Light Reduced-like, SRR1</fullName>
    </submittedName>
</protein>
<feature type="domain" description="SRR1-like" evidence="2">
    <location>
        <begin position="114"/>
        <end position="300"/>
    </location>
</feature>
<comment type="caution">
    <text evidence="3">The sequence shown here is derived from an EMBL/GenBank/DDBJ whole genome shotgun (WGS) entry which is preliminary data.</text>
</comment>
<dbReference type="InterPro" id="IPR012942">
    <property type="entry name" value="SRR1-like"/>
</dbReference>
<dbReference type="Proteomes" id="UP000242877">
    <property type="component" value="Unassembled WGS sequence"/>
</dbReference>
<dbReference type="OrthoDB" id="5318346at2759"/>
<dbReference type="Pfam" id="PF07985">
    <property type="entry name" value="SRR1"/>
    <property type="match status" value="1"/>
</dbReference>
<keyword evidence="4" id="KW-1185">Reference proteome</keyword>
<evidence type="ECO:0000313" key="4">
    <source>
        <dbReference type="Proteomes" id="UP000242877"/>
    </source>
</evidence>
<dbReference type="AlphaFoldDB" id="A0A167XID5"/>
<organism evidence="3 4">
    <name type="scientific">Ascosphaera apis ARSEF 7405</name>
    <dbReference type="NCBI Taxonomy" id="392613"/>
    <lineage>
        <taxon>Eukaryota</taxon>
        <taxon>Fungi</taxon>
        <taxon>Dikarya</taxon>
        <taxon>Ascomycota</taxon>
        <taxon>Pezizomycotina</taxon>
        <taxon>Eurotiomycetes</taxon>
        <taxon>Eurotiomycetidae</taxon>
        <taxon>Onygenales</taxon>
        <taxon>Ascosphaeraceae</taxon>
        <taxon>Ascosphaera</taxon>
    </lineage>
</organism>
<sequence>MDSHGNSQRRSGRRGPKPKQPQERTPRRTQVVDDDGWTHVVSTSKRPQHRKGKGKGKMTTKENSLPLQEDVLVPAEAPDGLTFEQLKEKFQKHLERWESSRTWLRLKENLGSAQLKAVSQTLEQCVCIGLGSPSGLLRGGIVDRRAVSMYQLAALASLLHHLNRTAPRAIDANQAPNQEVSPASNPLKCYAQDPVFNELDIKLLEYLGITVLTDTAFSLVDGSTFLYAPGAERAQLALLLDKRPPLFFGGPLSDISSVTVSEERATEARAIDAYAAITTAAELPKFEPSENAFWRMSLFWQSEQNEDVKT</sequence>
<dbReference type="PANTHER" id="PTHR42080:SF1">
    <property type="entry name" value="SRR1-LIKE DOMAIN-CONTAINING PROTEIN"/>
    <property type="match status" value="1"/>
</dbReference>
<gene>
    <name evidence="3" type="ORF">AAP_04071</name>
</gene>
<reference evidence="3 4" key="1">
    <citation type="journal article" date="2016" name="Genome Biol. Evol.">
        <title>Divergent and convergent evolution of fungal pathogenicity.</title>
        <authorList>
            <person name="Shang Y."/>
            <person name="Xiao G."/>
            <person name="Zheng P."/>
            <person name="Cen K."/>
            <person name="Zhan S."/>
            <person name="Wang C."/>
        </authorList>
    </citation>
    <scope>NUCLEOTIDE SEQUENCE [LARGE SCALE GENOMIC DNA]</scope>
    <source>
        <strain evidence="3 4">ARSEF 7405</strain>
    </source>
</reference>
<evidence type="ECO:0000259" key="2">
    <source>
        <dbReference type="Pfam" id="PF07985"/>
    </source>
</evidence>
<dbReference type="EMBL" id="AZGZ01000018">
    <property type="protein sequence ID" value="KZZ90121.1"/>
    <property type="molecule type" value="Genomic_DNA"/>
</dbReference>
<proteinExistence type="predicted"/>
<feature type="region of interest" description="Disordered" evidence="1">
    <location>
        <begin position="1"/>
        <end position="62"/>
    </location>
</feature>
<dbReference type="PANTHER" id="PTHR42080">
    <property type="entry name" value="SRR1 DOMAIN-CONTAINING PROTEIN"/>
    <property type="match status" value="1"/>
</dbReference>